<name>A0ABQ8EZ47_9FUNG</name>
<feature type="compositionally biased region" description="Polar residues" evidence="1">
    <location>
        <begin position="345"/>
        <end position="357"/>
    </location>
</feature>
<proteinExistence type="predicted"/>
<keyword evidence="2" id="KW-0732">Signal</keyword>
<evidence type="ECO:0000313" key="3">
    <source>
        <dbReference type="EMBL" id="KAH6589182.1"/>
    </source>
</evidence>
<feature type="region of interest" description="Disordered" evidence="1">
    <location>
        <begin position="339"/>
        <end position="401"/>
    </location>
</feature>
<feature type="signal peptide" evidence="2">
    <location>
        <begin position="1"/>
        <end position="18"/>
    </location>
</feature>
<feature type="compositionally biased region" description="Basic and acidic residues" evidence="1">
    <location>
        <begin position="48"/>
        <end position="62"/>
    </location>
</feature>
<protein>
    <submittedName>
        <fullName evidence="3">Uncharacterized protein</fullName>
    </submittedName>
</protein>
<feature type="chain" id="PRO_5047051335" evidence="2">
    <location>
        <begin position="19"/>
        <end position="401"/>
    </location>
</feature>
<evidence type="ECO:0000256" key="2">
    <source>
        <dbReference type="SAM" id="SignalP"/>
    </source>
</evidence>
<feature type="region of interest" description="Disordered" evidence="1">
    <location>
        <begin position="41"/>
        <end position="72"/>
    </location>
</feature>
<dbReference type="Proteomes" id="UP001648503">
    <property type="component" value="Unassembled WGS sequence"/>
</dbReference>
<keyword evidence="4" id="KW-1185">Reference proteome</keyword>
<evidence type="ECO:0000313" key="4">
    <source>
        <dbReference type="Proteomes" id="UP001648503"/>
    </source>
</evidence>
<feature type="region of interest" description="Disordered" evidence="1">
    <location>
        <begin position="84"/>
        <end position="128"/>
    </location>
</feature>
<sequence>MRLSTGMILSILSTNAFAIEHLNDAHSGSLLARRAVVADTDGPSLQKRTNDEDQKKQEEQAKPKVSSVSNSGKEAYAYENPAFEDALYPGPNPNDDTGEGTTDSHAYGPNQGDADKNGRGNVHTGLDSGRGRLSFADALGDSSSQVLGRIRQGLSRKKHEFELSFSSKQKASAASRGVRLCFIGKGGDDIGEELYIMLEYALETSQIYKRLYKSPVKSPFSLKFHLKIPSESKQKYRELQHEVLDIIKLYISTIKYAIESITTEPARLSHWLKELMEKTYIFHQSISNMGSEYFSLLEDLGISDGGHIKDLDRHIQEVEIYKRRFSDYFSRIKEMVEDPIKTSKQRGTSKPSSSTLGSKERPDIEENPSDDEASGSAQLKSEASGGAPSTNVEVVNLMTFD</sequence>
<gene>
    <name evidence="3" type="ORF">BASA50_010224</name>
</gene>
<comment type="caution">
    <text evidence="3">The sequence shown here is derived from an EMBL/GenBank/DDBJ whole genome shotgun (WGS) entry which is preliminary data.</text>
</comment>
<feature type="compositionally biased region" description="Polar residues" evidence="1">
    <location>
        <begin position="375"/>
        <end position="393"/>
    </location>
</feature>
<evidence type="ECO:0000256" key="1">
    <source>
        <dbReference type="SAM" id="MobiDB-lite"/>
    </source>
</evidence>
<reference evidence="3 4" key="1">
    <citation type="submission" date="2021-02" db="EMBL/GenBank/DDBJ databases">
        <title>Variation within the Batrachochytrium salamandrivorans European outbreak.</title>
        <authorList>
            <person name="Kelly M."/>
            <person name="Pasmans F."/>
            <person name="Shea T.P."/>
            <person name="Munoz J.F."/>
            <person name="Carranza S."/>
            <person name="Cuomo C.A."/>
            <person name="Martel A."/>
        </authorList>
    </citation>
    <scope>NUCLEOTIDE SEQUENCE [LARGE SCALE GENOMIC DNA]</scope>
    <source>
        <strain evidence="3 4">AMFP18/2</strain>
    </source>
</reference>
<dbReference type="EMBL" id="JAFCIX010000471">
    <property type="protein sequence ID" value="KAH6589182.1"/>
    <property type="molecule type" value="Genomic_DNA"/>
</dbReference>
<accession>A0ABQ8EZ47</accession>
<organism evidence="3 4">
    <name type="scientific">Batrachochytrium salamandrivorans</name>
    <dbReference type="NCBI Taxonomy" id="1357716"/>
    <lineage>
        <taxon>Eukaryota</taxon>
        <taxon>Fungi</taxon>
        <taxon>Fungi incertae sedis</taxon>
        <taxon>Chytridiomycota</taxon>
        <taxon>Chytridiomycota incertae sedis</taxon>
        <taxon>Chytridiomycetes</taxon>
        <taxon>Rhizophydiales</taxon>
        <taxon>Rhizophydiales incertae sedis</taxon>
        <taxon>Batrachochytrium</taxon>
    </lineage>
</organism>